<evidence type="ECO:0000256" key="1">
    <source>
        <dbReference type="ARBA" id="ARBA00002962"/>
    </source>
</evidence>
<evidence type="ECO:0000313" key="13">
    <source>
        <dbReference type="Proteomes" id="UP000451565"/>
    </source>
</evidence>
<dbReference type="NCBIfam" id="TIGR00540">
    <property type="entry name" value="TPR_hemY_coli"/>
    <property type="match status" value="1"/>
</dbReference>
<evidence type="ECO:0000256" key="2">
    <source>
        <dbReference type="ARBA" id="ARBA00004429"/>
    </source>
</evidence>
<dbReference type="RefSeq" id="WP_153232972.1">
    <property type="nucleotide sequence ID" value="NZ_WINI01000001.1"/>
</dbReference>
<comment type="function">
    <text evidence="1">Involved in a late step of protoheme IX synthesis.</text>
</comment>
<evidence type="ECO:0000256" key="6">
    <source>
        <dbReference type="ARBA" id="ARBA00022692"/>
    </source>
</evidence>
<keyword evidence="7 10" id="KW-1133">Transmembrane helix</keyword>
<feature type="domain" description="HemY N-terminal" evidence="11">
    <location>
        <begin position="26"/>
        <end position="132"/>
    </location>
</feature>
<dbReference type="OrthoDB" id="7053339at2"/>
<dbReference type="InterPro" id="IPR010817">
    <property type="entry name" value="HemY_N"/>
</dbReference>
<keyword evidence="8 10" id="KW-0472">Membrane</keyword>
<evidence type="ECO:0000256" key="5">
    <source>
        <dbReference type="ARBA" id="ARBA00022519"/>
    </source>
</evidence>
<proteinExistence type="predicted"/>
<dbReference type="InterPro" id="IPR011990">
    <property type="entry name" value="TPR-like_helical_dom_sf"/>
</dbReference>
<comment type="caution">
    <text evidence="12">The sequence shown here is derived from an EMBL/GenBank/DDBJ whole genome shotgun (WGS) entry which is preliminary data.</text>
</comment>
<keyword evidence="9" id="KW-0627">Porphyrin biosynthesis</keyword>
<evidence type="ECO:0000256" key="3">
    <source>
        <dbReference type="ARBA" id="ARBA00004744"/>
    </source>
</evidence>
<dbReference type="InterPro" id="IPR005254">
    <property type="entry name" value="Heme_biosyn_assoc_TPR_pro"/>
</dbReference>
<dbReference type="GO" id="GO:0006779">
    <property type="term" value="P:porphyrin-containing compound biosynthetic process"/>
    <property type="evidence" value="ECO:0007669"/>
    <property type="project" value="UniProtKB-KW"/>
</dbReference>
<dbReference type="Gene3D" id="1.25.40.10">
    <property type="entry name" value="Tetratricopeptide repeat domain"/>
    <property type="match status" value="1"/>
</dbReference>
<keyword evidence="4" id="KW-1003">Cell membrane</keyword>
<dbReference type="UniPathway" id="UPA00252"/>
<dbReference type="AlphaFoldDB" id="A0A843YPS4"/>
<feature type="transmembrane region" description="Helical" evidence="10">
    <location>
        <begin position="41"/>
        <end position="59"/>
    </location>
</feature>
<evidence type="ECO:0000256" key="7">
    <source>
        <dbReference type="ARBA" id="ARBA00022989"/>
    </source>
</evidence>
<protein>
    <submittedName>
        <fullName evidence="12">Heme biosynthesis protein HemY</fullName>
    </submittedName>
</protein>
<gene>
    <name evidence="12" type="ORF">GEV47_01650</name>
</gene>
<name>A0A843YPS4_9BURK</name>
<evidence type="ECO:0000259" key="11">
    <source>
        <dbReference type="Pfam" id="PF07219"/>
    </source>
</evidence>
<evidence type="ECO:0000256" key="9">
    <source>
        <dbReference type="ARBA" id="ARBA00023244"/>
    </source>
</evidence>
<dbReference type="GO" id="GO:0005886">
    <property type="term" value="C:plasma membrane"/>
    <property type="evidence" value="ECO:0007669"/>
    <property type="project" value="UniProtKB-SubCell"/>
</dbReference>
<evidence type="ECO:0000256" key="8">
    <source>
        <dbReference type="ARBA" id="ARBA00023136"/>
    </source>
</evidence>
<organism evidence="12 13">
    <name type="scientific">Glaciimonas soli</name>
    <dbReference type="NCBI Taxonomy" id="2590999"/>
    <lineage>
        <taxon>Bacteria</taxon>
        <taxon>Pseudomonadati</taxon>
        <taxon>Pseudomonadota</taxon>
        <taxon>Betaproteobacteria</taxon>
        <taxon>Burkholderiales</taxon>
        <taxon>Oxalobacteraceae</taxon>
        <taxon>Glaciimonas</taxon>
    </lineage>
</organism>
<evidence type="ECO:0000256" key="10">
    <source>
        <dbReference type="SAM" id="Phobius"/>
    </source>
</evidence>
<dbReference type="Pfam" id="PF07219">
    <property type="entry name" value="HemY_N"/>
    <property type="match status" value="1"/>
</dbReference>
<comment type="subcellular location">
    <subcellularLocation>
        <location evidence="2">Cell inner membrane</location>
        <topology evidence="2">Multi-pass membrane protein</topology>
    </subcellularLocation>
</comment>
<keyword evidence="5" id="KW-0997">Cell inner membrane</keyword>
<reference evidence="12 13" key="1">
    <citation type="submission" date="2019-10" db="EMBL/GenBank/DDBJ databases">
        <title>Glaciimonas soli sp. nov., a psychrophilic bacterium isolated from the forest soil of a high elevation mountain in Taiwan.</title>
        <authorList>
            <person name="Wang L.-T."/>
            <person name="Shieh W.Y."/>
        </authorList>
    </citation>
    <scope>NUCLEOTIDE SEQUENCE [LARGE SCALE GENOMIC DNA]</scope>
    <source>
        <strain evidence="12 13">GS1</strain>
    </source>
</reference>
<dbReference type="Proteomes" id="UP000451565">
    <property type="component" value="Unassembled WGS sequence"/>
</dbReference>
<comment type="pathway">
    <text evidence="3">Porphyrin-containing compound metabolism; protoheme biosynthesis.</text>
</comment>
<dbReference type="EMBL" id="WINI01000001">
    <property type="protein sequence ID" value="MQQ99390.1"/>
    <property type="molecule type" value="Genomic_DNA"/>
</dbReference>
<accession>A0A843YPS4</accession>
<dbReference type="GO" id="GO:0042168">
    <property type="term" value="P:heme metabolic process"/>
    <property type="evidence" value="ECO:0007669"/>
    <property type="project" value="InterPro"/>
</dbReference>
<sequence>MRFFLWLIAIFASAIGVALLAHFNAGNVVFFYPPYRVDLSLNFFLLLLGILFIALYVLLRVIRTAQKLPAKVVAYRRQKREEKSNKALRDSLKSLFEGRYGQAEKAATRAAESNDNLGVAALVAARAAHHMGQPERRDIWLSSIEDKEQMKTARLMTTLDLLVDGHQSQAALVAIDELNANGTRHIQALRLALKAHQRAKNWPEVLRLVKTLDKHNALHPALSHRLRELAYEDQFADASHDAEAVQRLWASIPAEDRIKPSITLCAARAFNQRDMQDEARGIIEKSLAYEWDKRLIQAYRDAAAAENSSALRTQIERCEAWLEKSPNDAELALTLGTFCLNQKLWGKAQRHLEQALSDAHEPRIIREAHLKLGQLHEALEQNEQAAEHYRQCALATTLS</sequence>
<keyword evidence="6 10" id="KW-0812">Transmembrane</keyword>
<keyword evidence="13" id="KW-1185">Reference proteome</keyword>
<dbReference type="SUPFAM" id="SSF48452">
    <property type="entry name" value="TPR-like"/>
    <property type="match status" value="1"/>
</dbReference>
<evidence type="ECO:0000256" key="4">
    <source>
        <dbReference type="ARBA" id="ARBA00022475"/>
    </source>
</evidence>
<evidence type="ECO:0000313" key="12">
    <source>
        <dbReference type="EMBL" id="MQQ99390.1"/>
    </source>
</evidence>